<dbReference type="Gene3D" id="2.40.128.20">
    <property type="match status" value="1"/>
</dbReference>
<feature type="chain" id="PRO_5035274053" description="ZinT domain-containing protein" evidence="4">
    <location>
        <begin position="27"/>
        <end position="230"/>
    </location>
</feature>
<keyword evidence="1 4" id="KW-0732">Signal</keyword>
<dbReference type="GO" id="GO:0008270">
    <property type="term" value="F:zinc ion binding"/>
    <property type="evidence" value="ECO:0007669"/>
    <property type="project" value="InterPro"/>
</dbReference>
<evidence type="ECO:0000256" key="1">
    <source>
        <dbReference type="ARBA" id="ARBA00022729"/>
    </source>
</evidence>
<keyword evidence="2" id="KW-0862">Zinc</keyword>
<feature type="domain" description="ZinT" evidence="5">
    <location>
        <begin position="54"/>
        <end position="230"/>
    </location>
</feature>
<comment type="caution">
    <text evidence="6">The sequence shown here is derived from an EMBL/GenBank/DDBJ whole genome shotgun (WGS) entry which is preliminary data.</text>
</comment>
<protein>
    <recommendedName>
        <fullName evidence="5">ZinT domain-containing protein</fullName>
    </recommendedName>
</protein>
<dbReference type="Proteomes" id="UP000617145">
    <property type="component" value="Unassembled WGS sequence"/>
</dbReference>
<feature type="region of interest" description="Disordered" evidence="3">
    <location>
        <begin position="30"/>
        <end position="57"/>
    </location>
</feature>
<sequence length="230" mass="25467">MQRPLNTALGALLTASVLGLAMPALAETHDHDHDHAHGHDHADEHDHAHEHGSDDISRGVFDDAQIENRELSDWEGDWQSVYPLLQDGTLDAVMAHKAEHGDKTAEEYTATYETGYATDVDRIEITEGSVTFHGPDGAAEGHYVDDGYEVLTYAAGNRGVRFVFRKDSGDEAAPEYIQFSDHIIAPQVSDHYHLYWGDDRAALLEEVTNWPTYYPASLTGNEVAAEMMAH</sequence>
<evidence type="ECO:0000256" key="3">
    <source>
        <dbReference type="SAM" id="MobiDB-lite"/>
    </source>
</evidence>
<dbReference type="Pfam" id="PF09223">
    <property type="entry name" value="ZinT"/>
    <property type="match status" value="1"/>
</dbReference>
<evidence type="ECO:0000259" key="5">
    <source>
        <dbReference type="Pfam" id="PF09223"/>
    </source>
</evidence>
<reference evidence="6" key="2">
    <citation type="submission" date="2020-09" db="EMBL/GenBank/DDBJ databases">
        <authorList>
            <person name="Sun Q."/>
            <person name="Zhou Y."/>
        </authorList>
    </citation>
    <scope>NUCLEOTIDE SEQUENCE</scope>
    <source>
        <strain evidence="6">CGMCC 1.15762</strain>
    </source>
</reference>
<evidence type="ECO:0000256" key="2">
    <source>
        <dbReference type="ARBA" id="ARBA00022833"/>
    </source>
</evidence>
<reference evidence="6" key="1">
    <citation type="journal article" date="2014" name="Int. J. Syst. Evol. Microbiol.">
        <title>Complete genome sequence of Corynebacterium casei LMG S-19264T (=DSM 44701T), isolated from a smear-ripened cheese.</title>
        <authorList>
            <consortium name="US DOE Joint Genome Institute (JGI-PGF)"/>
            <person name="Walter F."/>
            <person name="Albersmeier A."/>
            <person name="Kalinowski J."/>
            <person name="Ruckert C."/>
        </authorList>
    </citation>
    <scope>NUCLEOTIDE SEQUENCE</scope>
    <source>
        <strain evidence="6">CGMCC 1.15762</strain>
    </source>
</reference>
<gene>
    <name evidence="6" type="ORF">GCM10011415_34260</name>
</gene>
<name>A0A8J2ZMI4_9RHOB</name>
<organism evidence="6 7">
    <name type="scientific">Salipiger pallidus</name>
    <dbReference type="NCBI Taxonomy" id="1775170"/>
    <lineage>
        <taxon>Bacteria</taxon>
        <taxon>Pseudomonadati</taxon>
        <taxon>Pseudomonadota</taxon>
        <taxon>Alphaproteobacteria</taxon>
        <taxon>Rhodobacterales</taxon>
        <taxon>Roseobacteraceae</taxon>
        <taxon>Salipiger</taxon>
    </lineage>
</organism>
<accession>A0A8J2ZMI4</accession>
<dbReference type="SUPFAM" id="SSF50814">
    <property type="entry name" value="Lipocalins"/>
    <property type="match status" value="1"/>
</dbReference>
<dbReference type="AlphaFoldDB" id="A0A8J2ZMI4"/>
<dbReference type="InterPro" id="IPR012674">
    <property type="entry name" value="Calycin"/>
</dbReference>
<feature type="signal peptide" evidence="4">
    <location>
        <begin position="1"/>
        <end position="26"/>
    </location>
</feature>
<evidence type="ECO:0000313" key="7">
    <source>
        <dbReference type="Proteomes" id="UP000617145"/>
    </source>
</evidence>
<dbReference type="EMBL" id="BMJV01000007">
    <property type="protein sequence ID" value="GGG81778.1"/>
    <property type="molecule type" value="Genomic_DNA"/>
</dbReference>
<dbReference type="InterPro" id="IPR015304">
    <property type="entry name" value="ZinT_dom"/>
</dbReference>
<evidence type="ECO:0000313" key="6">
    <source>
        <dbReference type="EMBL" id="GGG81778.1"/>
    </source>
</evidence>
<evidence type="ECO:0000256" key="4">
    <source>
        <dbReference type="SAM" id="SignalP"/>
    </source>
</evidence>
<proteinExistence type="predicted"/>
<keyword evidence="7" id="KW-1185">Reference proteome</keyword>